<evidence type="ECO:0000256" key="2">
    <source>
        <dbReference type="SAM" id="MobiDB-lite"/>
    </source>
</evidence>
<proteinExistence type="inferred from homology"/>
<evidence type="ECO:0000313" key="4">
    <source>
        <dbReference type="EMBL" id="MBB3024071.1"/>
    </source>
</evidence>
<dbReference type="PANTHER" id="PTHR48090">
    <property type="entry name" value="UNDECAPRENYL-PHOSPHATE 4-DEOXY-4-FORMAMIDO-L-ARABINOSE TRANSFERASE-RELATED"/>
    <property type="match status" value="1"/>
</dbReference>
<evidence type="ECO:0000259" key="3">
    <source>
        <dbReference type="Pfam" id="PF00535"/>
    </source>
</evidence>
<dbReference type="InterPro" id="IPR029044">
    <property type="entry name" value="Nucleotide-diphossugar_trans"/>
</dbReference>
<protein>
    <recommendedName>
        <fullName evidence="3">Glycosyltransferase 2-like domain-containing protein</fullName>
    </recommendedName>
</protein>
<keyword evidence="5" id="KW-1185">Reference proteome</keyword>
<evidence type="ECO:0000313" key="5">
    <source>
        <dbReference type="Proteomes" id="UP000568050"/>
    </source>
</evidence>
<dbReference type="InterPro" id="IPR001173">
    <property type="entry name" value="Glyco_trans_2-like"/>
</dbReference>
<dbReference type="Proteomes" id="UP000568050">
    <property type="component" value="Unassembled WGS sequence"/>
</dbReference>
<dbReference type="EMBL" id="JACHWP010000026">
    <property type="protein sequence ID" value="MBB3024071.1"/>
    <property type="molecule type" value="Genomic_DNA"/>
</dbReference>
<feature type="domain" description="Glycosyltransferase 2-like" evidence="3">
    <location>
        <begin position="14"/>
        <end position="81"/>
    </location>
</feature>
<dbReference type="InterPro" id="IPR050256">
    <property type="entry name" value="Glycosyltransferase_2"/>
</dbReference>
<gene>
    <name evidence="4" type="ORF">FHX50_002378</name>
</gene>
<comment type="caution">
    <text evidence="4">The sequence shown here is derived from an EMBL/GenBank/DDBJ whole genome shotgun (WGS) entry which is preliminary data.</text>
</comment>
<dbReference type="RefSeq" id="WP_183377350.1">
    <property type="nucleotide sequence ID" value="NZ_CBCSFZ010000012.1"/>
</dbReference>
<reference evidence="4 5" key="1">
    <citation type="submission" date="2020-08" db="EMBL/GenBank/DDBJ databases">
        <title>Sequencing the genomes of 1000 actinobacteria strains.</title>
        <authorList>
            <person name="Klenk H.-P."/>
        </authorList>
    </citation>
    <scope>NUCLEOTIDE SEQUENCE [LARGE SCALE GENOMIC DNA]</scope>
    <source>
        <strain evidence="4 5">DSM 23040</strain>
    </source>
</reference>
<feature type="region of interest" description="Disordered" evidence="2">
    <location>
        <begin position="268"/>
        <end position="290"/>
    </location>
</feature>
<dbReference type="Pfam" id="PF00535">
    <property type="entry name" value="Glycos_transf_2"/>
    <property type="match status" value="1"/>
</dbReference>
<organism evidence="4 5">
    <name type="scientific">Helcobacillus massiliensis</name>
    <dbReference type="NCBI Taxonomy" id="521392"/>
    <lineage>
        <taxon>Bacteria</taxon>
        <taxon>Bacillati</taxon>
        <taxon>Actinomycetota</taxon>
        <taxon>Actinomycetes</taxon>
        <taxon>Micrococcales</taxon>
        <taxon>Dermabacteraceae</taxon>
        <taxon>Helcobacillus</taxon>
    </lineage>
</organism>
<name>A0A839R140_9MICO</name>
<dbReference type="AlphaFoldDB" id="A0A839R140"/>
<dbReference type="PANTHER" id="PTHR48090:SF7">
    <property type="entry name" value="RFBJ PROTEIN"/>
    <property type="match status" value="1"/>
</dbReference>
<dbReference type="Gene3D" id="3.90.550.10">
    <property type="entry name" value="Spore Coat Polysaccharide Biosynthesis Protein SpsA, Chain A"/>
    <property type="match status" value="1"/>
</dbReference>
<sequence>MTGIEGARVQHAAVVIPAKDEAARIEATVQAAFSIPRVDLVVVVDDGSTDATAAIAQGAGALVVRHRVNQGKAAAMATGARLIAMRENADRADGAGDHIEHIEEPVPGHTGELPVVLEDGEDAPVLARPILFIDGDMQDSAANAAPLIDAVLDDGVDMAIATLPPQEGAAGMGLVVRTARNGIERATGFVAEQPLSGTRCITRETWDAVQPLAPGWGVETGLTIDALDKGFWVKEIPAELSHRATGRDMRSQLHRAAQLRDVMRALRSRRHLSPNDPLEEPVGDQADETD</sequence>
<feature type="compositionally biased region" description="Acidic residues" evidence="2">
    <location>
        <begin position="277"/>
        <end position="290"/>
    </location>
</feature>
<dbReference type="SUPFAM" id="SSF53448">
    <property type="entry name" value="Nucleotide-diphospho-sugar transferases"/>
    <property type="match status" value="1"/>
</dbReference>
<evidence type="ECO:0000256" key="1">
    <source>
        <dbReference type="ARBA" id="ARBA00006739"/>
    </source>
</evidence>
<accession>A0A839R140</accession>
<comment type="similarity">
    <text evidence="1">Belongs to the glycosyltransferase 2 family.</text>
</comment>